<evidence type="ECO:0000313" key="11">
    <source>
        <dbReference type="Proteomes" id="UP000284657"/>
    </source>
</evidence>
<dbReference type="GO" id="GO:0031119">
    <property type="term" value="P:tRNA pseudouridine synthesis"/>
    <property type="evidence" value="ECO:0007669"/>
    <property type="project" value="TreeGrafter"/>
</dbReference>
<dbReference type="InterPro" id="IPR020103">
    <property type="entry name" value="PsdUridine_synth_cat_dom_sf"/>
</dbReference>
<dbReference type="CDD" id="cd02570">
    <property type="entry name" value="PseudoU_synth_EcTruA"/>
    <property type="match status" value="1"/>
</dbReference>
<dbReference type="InterPro" id="IPR020095">
    <property type="entry name" value="PsdUridine_synth_TruA_C"/>
</dbReference>
<keyword evidence="3 6" id="KW-0413">Isomerase</keyword>
<proteinExistence type="inferred from homology"/>
<gene>
    <name evidence="8" type="ORF">BBJ29_005112</name>
    <name evidence="9" type="ORF">BBP00_00003112</name>
</gene>
<dbReference type="PANTHER" id="PTHR11142">
    <property type="entry name" value="PSEUDOURIDYLATE SYNTHASE"/>
    <property type="match status" value="1"/>
</dbReference>
<protein>
    <recommendedName>
        <fullName evidence="6">tRNA pseudouridine synthase</fullName>
        <ecNumber evidence="6">5.4.99.12</ecNumber>
    </recommendedName>
</protein>
<comment type="catalytic activity">
    <reaction evidence="6">
        <text>uridine(38/39/40) in tRNA = pseudouridine(38/39/40) in tRNA</text>
        <dbReference type="Rhea" id="RHEA:22376"/>
        <dbReference type="Rhea" id="RHEA-COMP:10085"/>
        <dbReference type="Rhea" id="RHEA-COMP:10087"/>
        <dbReference type="ChEBI" id="CHEBI:65314"/>
        <dbReference type="ChEBI" id="CHEBI:65315"/>
        <dbReference type="EC" id="5.4.99.12"/>
    </reaction>
</comment>
<dbReference type="OrthoDB" id="271910at2759"/>
<dbReference type="Proteomes" id="UP000277300">
    <property type="component" value="Unassembled WGS sequence"/>
</dbReference>
<dbReference type="Proteomes" id="UP000284657">
    <property type="component" value="Unassembled WGS sequence"/>
</dbReference>
<dbReference type="Pfam" id="PF01416">
    <property type="entry name" value="PseudoU_synth_1"/>
    <property type="match status" value="2"/>
</dbReference>
<evidence type="ECO:0000313" key="10">
    <source>
        <dbReference type="Proteomes" id="UP000277300"/>
    </source>
</evidence>
<name>A0A3F2RVD0_9STRA</name>
<dbReference type="PIRSF" id="PIRSF001430">
    <property type="entry name" value="tRNA_psdUrid_synth"/>
    <property type="match status" value="1"/>
</dbReference>
<evidence type="ECO:0000313" key="9">
    <source>
        <dbReference type="EMBL" id="RLN64976.1"/>
    </source>
</evidence>
<sequence length="304" mass="33637">MLSISVIDSVMNGPRRRNIPQSAFLRGDEDGPFIRRRCVVEYDGTEFCGFQAQDQPGSMRTVQEAIEDALSRTTGEMALPRLRFASRTDTGVHALGQVVVFSSQCIESDHAFRDALNTRLPKDILCRSLTTMSEAEANFDPCADATLKRYVYELVSGGLRPVPNRKQVWHVRKPLNMANMQAAVEMLMAPPTTKDFSSFTPQKTTDGDKGNICTVSTIELHAHKLDGEGDAQYEEDVSTRIQLVFEGNRFRYKMVRNLVGTIVDIGLGKLSPNDIPAILAAKSRAKAGQGAPPLGLTLVWIKYD</sequence>
<dbReference type="SUPFAM" id="SSF55120">
    <property type="entry name" value="Pseudouridine synthase"/>
    <property type="match status" value="1"/>
</dbReference>
<evidence type="ECO:0000256" key="3">
    <source>
        <dbReference type="ARBA" id="ARBA00023235"/>
    </source>
</evidence>
<dbReference type="GO" id="GO:0003723">
    <property type="term" value="F:RNA binding"/>
    <property type="evidence" value="ECO:0007669"/>
    <property type="project" value="InterPro"/>
</dbReference>
<accession>A0A3F2RVD0</accession>
<evidence type="ECO:0000256" key="4">
    <source>
        <dbReference type="PIRSR" id="PIRSR001430-1"/>
    </source>
</evidence>
<keyword evidence="2 6" id="KW-0819">tRNA processing</keyword>
<evidence type="ECO:0000256" key="6">
    <source>
        <dbReference type="RuleBase" id="RU003792"/>
    </source>
</evidence>
<comment type="caution">
    <text evidence="9">The sequence shown here is derived from an EMBL/GenBank/DDBJ whole genome shotgun (WGS) entry which is preliminary data.</text>
</comment>
<dbReference type="Gene3D" id="3.30.70.660">
    <property type="entry name" value="Pseudouridine synthase I, catalytic domain, C-terminal subdomain"/>
    <property type="match status" value="1"/>
</dbReference>
<dbReference type="EMBL" id="MBAD02001874">
    <property type="protein sequence ID" value="RLN51316.1"/>
    <property type="molecule type" value="Genomic_DNA"/>
</dbReference>
<evidence type="ECO:0000256" key="5">
    <source>
        <dbReference type="PIRSR" id="PIRSR001430-2"/>
    </source>
</evidence>
<dbReference type="InterPro" id="IPR020094">
    <property type="entry name" value="TruA/RsuA/RluB/E/F_N"/>
</dbReference>
<dbReference type="HAMAP" id="MF_00171">
    <property type="entry name" value="TruA"/>
    <property type="match status" value="1"/>
</dbReference>
<feature type="binding site" evidence="5">
    <location>
        <position position="150"/>
    </location>
    <ligand>
        <name>substrate</name>
    </ligand>
</feature>
<evidence type="ECO:0000256" key="1">
    <source>
        <dbReference type="ARBA" id="ARBA00009375"/>
    </source>
</evidence>
<dbReference type="AlphaFoldDB" id="A0A3F2RVD0"/>
<comment type="similarity">
    <text evidence="1 6">Belongs to the tRNA pseudouridine synthase TruA family.</text>
</comment>
<dbReference type="InterPro" id="IPR020097">
    <property type="entry name" value="PsdUridine_synth_TruA_a/b_dom"/>
</dbReference>
<dbReference type="InterPro" id="IPR001406">
    <property type="entry name" value="PsdUridine_synth_TruA"/>
</dbReference>
<dbReference type="EC" id="5.4.99.12" evidence="6"/>
<organism evidence="9 10">
    <name type="scientific">Phytophthora kernoviae</name>
    <dbReference type="NCBI Taxonomy" id="325452"/>
    <lineage>
        <taxon>Eukaryota</taxon>
        <taxon>Sar</taxon>
        <taxon>Stramenopiles</taxon>
        <taxon>Oomycota</taxon>
        <taxon>Peronosporomycetes</taxon>
        <taxon>Peronosporales</taxon>
        <taxon>Peronosporaceae</taxon>
        <taxon>Phytophthora</taxon>
    </lineage>
</organism>
<feature type="domain" description="Pseudouridine synthase I TruA alpha/beta" evidence="7">
    <location>
        <begin position="193"/>
        <end position="304"/>
    </location>
</feature>
<dbReference type="Gene3D" id="3.30.70.580">
    <property type="entry name" value="Pseudouridine synthase I, catalytic domain, N-terminal subdomain"/>
    <property type="match status" value="1"/>
</dbReference>
<evidence type="ECO:0000259" key="7">
    <source>
        <dbReference type="Pfam" id="PF01416"/>
    </source>
</evidence>
<reference evidence="10 11" key="1">
    <citation type="submission" date="2018-07" db="EMBL/GenBank/DDBJ databases">
        <title>Genome sequencing of oomycete isolates from Chile give support for New Zealand origin for Phytophthora kernoviae and make available the first Nothophytophthora sp. genome.</title>
        <authorList>
            <person name="Studholme D.J."/>
            <person name="Sanfuentes E."/>
            <person name="Panda P."/>
            <person name="Hill R."/>
            <person name="Sambles C."/>
            <person name="Grant M."/>
            <person name="Williams N.M."/>
            <person name="Mcdougal R.L."/>
        </authorList>
    </citation>
    <scope>NUCLEOTIDE SEQUENCE [LARGE SCALE GENOMIC DNA]</scope>
    <source>
        <strain evidence="9">Chile6</strain>
        <strain evidence="8">Chile7</strain>
    </source>
</reference>
<feature type="active site" description="Nucleophile" evidence="4">
    <location>
        <position position="89"/>
    </location>
</feature>
<dbReference type="PANTHER" id="PTHR11142:SF0">
    <property type="entry name" value="TRNA PSEUDOURIDINE SYNTHASE-LIKE 1"/>
    <property type="match status" value="1"/>
</dbReference>
<dbReference type="EMBL" id="MBDO02000062">
    <property type="protein sequence ID" value="RLN64976.1"/>
    <property type="molecule type" value="Genomic_DNA"/>
</dbReference>
<evidence type="ECO:0000256" key="2">
    <source>
        <dbReference type="ARBA" id="ARBA00022694"/>
    </source>
</evidence>
<dbReference type="GO" id="GO:0160147">
    <property type="term" value="F:tRNA pseudouridine(38-40) synthase activity"/>
    <property type="evidence" value="ECO:0007669"/>
    <property type="project" value="UniProtKB-EC"/>
</dbReference>
<feature type="domain" description="Pseudouridine synthase I TruA alpha/beta" evidence="7">
    <location>
        <begin position="40"/>
        <end position="127"/>
    </location>
</feature>
<evidence type="ECO:0000313" key="8">
    <source>
        <dbReference type="EMBL" id="RLN51316.1"/>
    </source>
</evidence>